<feature type="compositionally biased region" description="Polar residues" evidence="1">
    <location>
        <begin position="14"/>
        <end position="26"/>
    </location>
</feature>
<organism evidence="2 3">
    <name type="scientific">Hermanssonia centrifuga</name>
    <dbReference type="NCBI Taxonomy" id="98765"/>
    <lineage>
        <taxon>Eukaryota</taxon>
        <taxon>Fungi</taxon>
        <taxon>Dikarya</taxon>
        <taxon>Basidiomycota</taxon>
        <taxon>Agaricomycotina</taxon>
        <taxon>Agaricomycetes</taxon>
        <taxon>Polyporales</taxon>
        <taxon>Meruliaceae</taxon>
        <taxon>Hermanssonia</taxon>
    </lineage>
</organism>
<gene>
    <name evidence="2" type="ORF">EW026_g5319</name>
</gene>
<dbReference type="Proteomes" id="UP000309038">
    <property type="component" value="Unassembled WGS sequence"/>
</dbReference>
<accession>A0A4S4KFG9</accession>
<reference evidence="2 3" key="1">
    <citation type="submission" date="2019-02" db="EMBL/GenBank/DDBJ databases">
        <title>Genome sequencing of the rare red list fungi Phlebia centrifuga.</title>
        <authorList>
            <person name="Buettner E."/>
            <person name="Kellner H."/>
        </authorList>
    </citation>
    <scope>NUCLEOTIDE SEQUENCE [LARGE SCALE GENOMIC DNA]</scope>
    <source>
        <strain evidence="2 3">DSM 108282</strain>
    </source>
</reference>
<feature type="region of interest" description="Disordered" evidence="1">
    <location>
        <begin position="1"/>
        <end position="62"/>
    </location>
</feature>
<name>A0A4S4KFG9_9APHY</name>
<evidence type="ECO:0000313" key="2">
    <source>
        <dbReference type="EMBL" id="THG96530.1"/>
    </source>
</evidence>
<dbReference type="EMBL" id="SGPJ01000228">
    <property type="protein sequence ID" value="THG96530.1"/>
    <property type="molecule type" value="Genomic_DNA"/>
</dbReference>
<proteinExistence type="predicted"/>
<keyword evidence="3" id="KW-1185">Reference proteome</keyword>
<evidence type="ECO:0000256" key="1">
    <source>
        <dbReference type="SAM" id="MobiDB-lite"/>
    </source>
</evidence>
<comment type="caution">
    <text evidence="2">The sequence shown here is derived from an EMBL/GenBank/DDBJ whole genome shotgun (WGS) entry which is preliminary data.</text>
</comment>
<dbReference type="AlphaFoldDB" id="A0A4S4KFG9"/>
<feature type="region of interest" description="Disordered" evidence="1">
    <location>
        <begin position="275"/>
        <end position="296"/>
    </location>
</feature>
<protein>
    <submittedName>
        <fullName evidence="2">Uncharacterized protein</fullName>
    </submittedName>
</protein>
<sequence>MRLPDEIEPPIQHASPTVYDTQTTLPSPHEQPPTYPAYGSYSEPSSQHHEEQTFSHSAANNNFPTLNSAFTSGTQTYSGMNGYHYNPPIPSSSQPPAPHMDSLRQPSSSALSYQPDYGYSPSGFAPAQHDYGVSPTSSHHSHNGTPLHSPSLTSPVGPAVDEGEDQPFVITPEYEAFANAQFAEAVRSGAMQASMTPGVLTPSVAGPYPQSGGYFADPMLQHQETMTVSNPALQQGTMLSHPNYTYAGSSYAGPSRDEAFYHQAPGMAVPEAGSSHAYYTHGDDPSAQHPQWYGLP</sequence>
<feature type="region of interest" description="Disordered" evidence="1">
    <location>
        <begin position="81"/>
        <end position="163"/>
    </location>
</feature>
<feature type="compositionally biased region" description="Polar residues" evidence="1">
    <location>
        <begin position="134"/>
        <end position="154"/>
    </location>
</feature>
<feature type="compositionally biased region" description="Pro residues" evidence="1">
    <location>
        <begin position="87"/>
        <end position="98"/>
    </location>
</feature>
<evidence type="ECO:0000313" key="3">
    <source>
        <dbReference type="Proteomes" id="UP000309038"/>
    </source>
</evidence>